<dbReference type="GO" id="GO:0003676">
    <property type="term" value="F:nucleic acid binding"/>
    <property type="evidence" value="ECO:0007669"/>
    <property type="project" value="InterPro"/>
</dbReference>
<dbReference type="EMBL" id="JPOS01000092">
    <property type="protein sequence ID" value="KGE85134.1"/>
    <property type="molecule type" value="Genomic_DNA"/>
</dbReference>
<dbReference type="GO" id="GO:0008270">
    <property type="term" value="F:zinc ion binding"/>
    <property type="evidence" value="ECO:0007669"/>
    <property type="project" value="InterPro"/>
</dbReference>
<feature type="domain" description="HNH" evidence="1">
    <location>
        <begin position="31"/>
        <end position="73"/>
    </location>
</feature>
<protein>
    <recommendedName>
        <fullName evidence="1">HNH domain-containing protein</fullName>
    </recommendedName>
</protein>
<accession>A0A098RY76</accession>
<sequence length="222" mass="25764">MRAVDKGVAPRAYLNYTDAKPDLFDRIGPYCAYCEMPVRDLGYVDHVHPLANGGQRLAWENLLPSCFFCNRVKWNRNTDRSQHLWPDIDNTDLAFEYGKAYIVRPIRTLTRAQNQAANNLIQLTGISRTAANSTRKDRRWKNRQEAWRKAEAMYAAWQTQQNRPGLLIAIPEIAESTGFFSIWMSVFKDETNLRDAIRRKFPNTFEQSDSNGKRVKRLHALI</sequence>
<dbReference type="STRING" id="1524460.IX84_29020"/>
<dbReference type="InterPro" id="IPR002711">
    <property type="entry name" value="HNH"/>
</dbReference>
<dbReference type="GO" id="GO:0004519">
    <property type="term" value="F:endonuclease activity"/>
    <property type="evidence" value="ECO:0007669"/>
    <property type="project" value="InterPro"/>
</dbReference>
<dbReference type="OrthoDB" id="5918473at2"/>
<dbReference type="Pfam" id="PF01844">
    <property type="entry name" value="HNH"/>
    <property type="match status" value="1"/>
</dbReference>
<dbReference type="CDD" id="cd00085">
    <property type="entry name" value="HNHc"/>
    <property type="match status" value="1"/>
</dbReference>
<evidence type="ECO:0000313" key="3">
    <source>
        <dbReference type="Proteomes" id="UP000029736"/>
    </source>
</evidence>
<keyword evidence="3" id="KW-1185">Reference proteome</keyword>
<evidence type="ECO:0000259" key="1">
    <source>
        <dbReference type="Pfam" id="PF01844"/>
    </source>
</evidence>
<name>A0A098RY76_9BACT</name>
<evidence type="ECO:0000313" key="2">
    <source>
        <dbReference type="EMBL" id="KGE85134.1"/>
    </source>
</evidence>
<organism evidence="2 3">
    <name type="scientific">Phaeodactylibacter xiamenensis</name>
    <dbReference type="NCBI Taxonomy" id="1524460"/>
    <lineage>
        <taxon>Bacteria</taxon>
        <taxon>Pseudomonadati</taxon>
        <taxon>Bacteroidota</taxon>
        <taxon>Saprospiria</taxon>
        <taxon>Saprospirales</taxon>
        <taxon>Haliscomenobacteraceae</taxon>
        <taxon>Phaeodactylibacter</taxon>
    </lineage>
</organism>
<dbReference type="RefSeq" id="WP_044229073.1">
    <property type="nucleotide sequence ID" value="NZ_JBKAGJ010000011.1"/>
</dbReference>
<dbReference type="Proteomes" id="UP000029736">
    <property type="component" value="Unassembled WGS sequence"/>
</dbReference>
<proteinExistence type="predicted"/>
<reference evidence="2 3" key="1">
    <citation type="journal article" date="2014" name="Int. J. Syst. Evol. Microbiol.">
        <title>Phaeodactylibacter xiamenensis gen. nov., sp. nov., a member of the family Saprospiraceae isolated from the marine alga Phaeodactylum tricornutum.</title>
        <authorList>
            <person name="Chen Z.Jr."/>
            <person name="Lei X."/>
            <person name="Lai Q."/>
            <person name="Li Y."/>
            <person name="Zhang B."/>
            <person name="Zhang J."/>
            <person name="Zhang H."/>
            <person name="Yang L."/>
            <person name="Zheng W."/>
            <person name="Tian Y."/>
            <person name="Yu Z."/>
            <person name="Xu H.Jr."/>
            <person name="Zheng T."/>
        </authorList>
    </citation>
    <scope>NUCLEOTIDE SEQUENCE [LARGE SCALE GENOMIC DNA]</scope>
    <source>
        <strain evidence="2 3">KD52</strain>
    </source>
</reference>
<dbReference type="InterPro" id="IPR003615">
    <property type="entry name" value="HNH_nuc"/>
</dbReference>
<gene>
    <name evidence="2" type="ORF">IX84_29020</name>
</gene>
<dbReference type="AlphaFoldDB" id="A0A098RY76"/>
<dbReference type="Gene3D" id="1.10.30.50">
    <property type="match status" value="1"/>
</dbReference>
<comment type="caution">
    <text evidence="2">The sequence shown here is derived from an EMBL/GenBank/DDBJ whole genome shotgun (WGS) entry which is preliminary data.</text>
</comment>